<dbReference type="PANTHER" id="PTHR19846:SF0">
    <property type="entry name" value="PRE-MRNA PROCESSING FACTOR 4"/>
    <property type="match status" value="1"/>
</dbReference>
<dbReference type="GO" id="GO:0000398">
    <property type="term" value="P:mRNA splicing, via spliceosome"/>
    <property type="evidence" value="ECO:0007669"/>
    <property type="project" value="TreeGrafter"/>
</dbReference>
<feature type="repeat" description="WD" evidence="3">
    <location>
        <begin position="342"/>
        <end position="374"/>
    </location>
</feature>
<keyword evidence="1 3" id="KW-0853">WD repeat</keyword>
<dbReference type="PRINTS" id="PR00320">
    <property type="entry name" value="GPROTEINBRPT"/>
</dbReference>
<dbReference type="PROSITE" id="PS00678">
    <property type="entry name" value="WD_REPEATS_1"/>
    <property type="match status" value="5"/>
</dbReference>
<evidence type="ECO:0000256" key="1">
    <source>
        <dbReference type="ARBA" id="ARBA00022574"/>
    </source>
</evidence>
<sequence length="523" mass="57422">MQLVSNAYSVSRELYQLVDAIRNAPTHITAMAQDIQSLYLVLGSLQGLLADLQKLSPLPGILPILESLQQPLSHCLFALDQLQQKLDKYSRPASDAVATANLANTSQNVHATQSLEQQLHAMRIQIEEMRQDDREFGKQYSIEPDSGSQATDRFFALNRFLEATESIFSESPSLSRRASSDSTPVMEGEIPAPSLIQNIQTDHPRKTLVTLRTFTGHSGFVWSVAFSPNGALIASVSNDMTVRLWDTTTGSGYKVPVLLGHSGPVRVVRFSPDGKLVASGSDDKTVRIWEIDTGRTRWTLKGHADWVRAVSFTQDGRFVATTSMDMVIKLWDLSTGSVHAILDGHSGCVREVTFSPDGSLIASASDDMTVRLWESTRGSNCRILRGHSDRVRSVSFSPDGKLVASGSKDKTIRLWDTTTGSTSRKLEGHSSWVRVVAFSLDGKKIASASDDMTVRLWDVATGSTWMVLGGHSGWVRALYFSDKNLVLSASDDTAVQVCTLMEDELHLGNNHLRNITADGVELR</sequence>
<dbReference type="PANTHER" id="PTHR19846">
    <property type="entry name" value="WD40 REPEAT PROTEIN"/>
    <property type="match status" value="1"/>
</dbReference>
<feature type="repeat" description="WD" evidence="3">
    <location>
        <begin position="300"/>
        <end position="341"/>
    </location>
</feature>
<dbReference type="InterPro" id="IPR001680">
    <property type="entry name" value="WD40_rpt"/>
</dbReference>
<dbReference type="AlphaFoldDB" id="A0A9W5YW48"/>
<dbReference type="CDD" id="cd00200">
    <property type="entry name" value="WD40"/>
    <property type="match status" value="1"/>
</dbReference>
<dbReference type="InterPro" id="IPR036322">
    <property type="entry name" value="WD40_repeat_dom_sf"/>
</dbReference>
<name>A0A9W5YW48_9EURO</name>
<protein>
    <recommendedName>
        <fullName evidence="6">WD40 repeat-like protein</fullName>
    </recommendedName>
</protein>
<dbReference type="SUPFAM" id="SSF50978">
    <property type="entry name" value="WD40 repeat-like"/>
    <property type="match status" value="1"/>
</dbReference>
<comment type="caution">
    <text evidence="4">The sequence shown here is derived from an EMBL/GenBank/DDBJ whole genome shotgun (WGS) entry which is preliminary data.</text>
</comment>
<dbReference type="GO" id="GO:0030621">
    <property type="term" value="F:U4 snRNA binding"/>
    <property type="evidence" value="ECO:0007669"/>
    <property type="project" value="TreeGrafter"/>
</dbReference>
<dbReference type="SMART" id="SM00320">
    <property type="entry name" value="WD40"/>
    <property type="match status" value="7"/>
</dbReference>
<dbReference type="GO" id="GO:0046540">
    <property type="term" value="C:U4/U6 x U5 tri-snRNP complex"/>
    <property type="evidence" value="ECO:0007669"/>
    <property type="project" value="TreeGrafter"/>
</dbReference>
<accession>A0A9W5YW48</accession>
<evidence type="ECO:0000313" key="5">
    <source>
        <dbReference type="Proteomes" id="UP001143548"/>
    </source>
</evidence>
<dbReference type="Gene3D" id="2.130.10.10">
    <property type="entry name" value="YVTN repeat-like/Quinoprotein amine dehydrogenase"/>
    <property type="match status" value="3"/>
</dbReference>
<dbReference type="EMBL" id="BROQ01000069">
    <property type="protein sequence ID" value="GKZ23551.1"/>
    <property type="molecule type" value="Genomic_DNA"/>
</dbReference>
<feature type="repeat" description="WD" evidence="3">
    <location>
        <begin position="258"/>
        <end position="299"/>
    </location>
</feature>
<dbReference type="PROSITE" id="PS50294">
    <property type="entry name" value="WD_REPEATS_REGION"/>
    <property type="match status" value="6"/>
</dbReference>
<keyword evidence="2" id="KW-0677">Repeat</keyword>
<feature type="repeat" description="WD" evidence="3">
    <location>
        <begin position="214"/>
        <end position="255"/>
    </location>
</feature>
<dbReference type="InterPro" id="IPR020472">
    <property type="entry name" value="WD40_PAC1"/>
</dbReference>
<organism evidence="4 5">
    <name type="scientific">Aspergillus brasiliensis</name>
    <dbReference type="NCBI Taxonomy" id="319629"/>
    <lineage>
        <taxon>Eukaryota</taxon>
        <taxon>Fungi</taxon>
        <taxon>Dikarya</taxon>
        <taxon>Ascomycota</taxon>
        <taxon>Pezizomycotina</taxon>
        <taxon>Eurotiomycetes</taxon>
        <taxon>Eurotiomycetidae</taxon>
        <taxon>Eurotiales</taxon>
        <taxon>Aspergillaceae</taxon>
        <taxon>Aspergillus</taxon>
        <taxon>Aspergillus subgen. Circumdati</taxon>
    </lineage>
</organism>
<evidence type="ECO:0008006" key="6">
    <source>
        <dbReference type="Google" id="ProtNLM"/>
    </source>
</evidence>
<gene>
    <name evidence="4" type="ORF">AbraCBS73388_009928</name>
</gene>
<dbReference type="GO" id="GO:0017070">
    <property type="term" value="F:U6 snRNA binding"/>
    <property type="evidence" value="ECO:0007669"/>
    <property type="project" value="TreeGrafter"/>
</dbReference>
<evidence type="ECO:0000256" key="2">
    <source>
        <dbReference type="ARBA" id="ARBA00022737"/>
    </source>
</evidence>
<reference evidence="4" key="1">
    <citation type="submission" date="2022-07" db="EMBL/GenBank/DDBJ databases">
        <title>Taxonomy of Aspergillus series Nigri: significant species reduction supported by multi-species coalescent approaches.</title>
        <authorList>
            <person name="Bian C."/>
            <person name="Kusuya Y."/>
            <person name="Sklenar F."/>
            <person name="D'hooge E."/>
            <person name="Yaguchi T."/>
            <person name="Takahashi H."/>
            <person name="Hubka V."/>
        </authorList>
    </citation>
    <scope>NUCLEOTIDE SEQUENCE</scope>
    <source>
        <strain evidence="4">CBS 733.88</strain>
    </source>
</reference>
<dbReference type="InterPro" id="IPR019775">
    <property type="entry name" value="WD40_repeat_CS"/>
</dbReference>
<dbReference type="InterPro" id="IPR015943">
    <property type="entry name" value="WD40/YVTN_repeat-like_dom_sf"/>
</dbReference>
<evidence type="ECO:0000313" key="4">
    <source>
        <dbReference type="EMBL" id="GKZ23551.1"/>
    </source>
</evidence>
<proteinExistence type="predicted"/>
<dbReference type="Pfam" id="PF00400">
    <property type="entry name" value="WD40"/>
    <property type="match status" value="7"/>
</dbReference>
<dbReference type="Proteomes" id="UP001143548">
    <property type="component" value="Unassembled WGS sequence"/>
</dbReference>
<evidence type="ECO:0000256" key="3">
    <source>
        <dbReference type="PROSITE-ProRule" id="PRU00221"/>
    </source>
</evidence>
<feature type="repeat" description="WD" evidence="3">
    <location>
        <begin position="426"/>
        <end position="467"/>
    </location>
</feature>
<feature type="repeat" description="WD" evidence="3">
    <location>
        <begin position="384"/>
        <end position="425"/>
    </location>
</feature>
<dbReference type="PROSITE" id="PS50082">
    <property type="entry name" value="WD_REPEATS_2"/>
    <property type="match status" value="6"/>
</dbReference>